<evidence type="ECO:0000313" key="1">
    <source>
        <dbReference type="EMBL" id="KAJ8982839.1"/>
    </source>
</evidence>
<reference evidence="1" key="1">
    <citation type="journal article" date="2023" name="Insect Mol. Biol.">
        <title>Genome sequencing provides insights into the evolution of gene families encoding plant cell wall-degrading enzymes in longhorned beetles.</title>
        <authorList>
            <person name="Shin N.R."/>
            <person name="Okamura Y."/>
            <person name="Kirsch R."/>
            <person name="Pauchet Y."/>
        </authorList>
    </citation>
    <scope>NUCLEOTIDE SEQUENCE</scope>
    <source>
        <strain evidence="1">MMC_N1</strain>
    </source>
</reference>
<evidence type="ECO:0000313" key="2">
    <source>
        <dbReference type="Proteomes" id="UP001162164"/>
    </source>
</evidence>
<gene>
    <name evidence="1" type="ORF">NQ317_014228</name>
</gene>
<sequence length="162" mass="17563">MGKILTTNLDHAITANPIEKHYKSYYHEQSKRVGNCTVPEHLSNKGNLPATKCTITIEGADVGVEILPICRGCSYTLISTALDDMVKTKKGVLPPVGISSPTLQDITLSATGASLLWHWERTSISPTTYVSLGVQNISNVTLSIFNGTNSFKLASDIYYTST</sequence>
<keyword evidence="2" id="KW-1185">Reference proteome</keyword>
<organism evidence="1 2">
    <name type="scientific">Molorchus minor</name>
    <dbReference type="NCBI Taxonomy" id="1323400"/>
    <lineage>
        <taxon>Eukaryota</taxon>
        <taxon>Metazoa</taxon>
        <taxon>Ecdysozoa</taxon>
        <taxon>Arthropoda</taxon>
        <taxon>Hexapoda</taxon>
        <taxon>Insecta</taxon>
        <taxon>Pterygota</taxon>
        <taxon>Neoptera</taxon>
        <taxon>Endopterygota</taxon>
        <taxon>Coleoptera</taxon>
        <taxon>Polyphaga</taxon>
        <taxon>Cucujiformia</taxon>
        <taxon>Chrysomeloidea</taxon>
        <taxon>Cerambycidae</taxon>
        <taxon>Lamiinae</taxon>
        <taxon>Monochamini</taxon>
        <taxon>Molorchus</taxon>
    </lineage>
</organism>
<accession>A0ABQ9JYZ9</accession>
<proteinExistence type="predicted"/>
<comment type="caution">
    <text evidence="1">The sequence shown here is derived from an EMBL/GenBank/DDBJ whole genome shotgun (WGS) entry which is preliminary data.</text>
</comment>
<protein>
    <submittedName>
        <fullName evidence="1">Uncharacterized protein</fullName>
    </submittedName>
</protein>
<name>A0ABQ9JYZ9_9CUCU</name>
<dbReference type="EMBL" id="JAPWTJ010000105">
    <property type="protein sequence ID" value="KAJ8982839.1"/>
    <property type="molecule type" value="Genomic_DNA"/>
</dbReference>
<dbReference type="Proteomes" id="UP001162164">
    <property type="component" value="Unassembled WGS sequence"/>
</dbReference>